<evidence type="ECO:0000259" key="2">
    <source>
        <dbReference type="PROSITE" id="PS52040"/>
    </source>
</evidence>
<evidence type="ECO:0000256" key="1">
    <source>
        <dbReference type="PROSITE-ProRule" id="PRU01384"/>
    </source>
</evidence>
<evidence type="ECO:0000313" key="4">
    <source>
        <dbReference type="Proteomes" id="UP000215914"/>
    </source>
</evidence>
<comment type="caution">
    <text evidence="3">The sequence shown here is derived from an EMBL/GenBank/DDBJ whole genome shotgun (WGS) entry which is preliminary data.</text>
</comment>
<dbReference type="EMBL" id="MNCJ02000330">
    <property type="protein sequence ID" value="KAF5766366.1"/>
    <property type="molecule type" value="Genomic_DNA"/>
</dbReference>
<gene>
    <name evidence="3" type="ORF">HanXRQr2_Chr15g0714531</name>
</gene>
<organism evidence="3 4">
    <name type="scientific">Helianthus annuus</name>
    <name type="common">Common sunflower</name>
    <dbReference type="NCBI Taxonomy" id="4232"/>
    <lineage>
        <taxon>Eukaryota</taxon>
        <taxon>Viridiplantae</taxon>
        <taxon>Streptophyta</taxon>
        <taxon>Embryophyta</taxon>
        <taxon>Tracheophyta</taxon>
        <taxon>Spermatophyta</taxon>
        <taxon>Magnoliopsida</taxon>
        <taxon>eudicotyledons</taxon>
        <taxon>Gunneridae</taxon>
        <taxon>Pentapetalae</taxon>
        <taxon>asterids</taxon>
        <taxon>campanulids</taxon>
        <taxon>Asterales</taxon>
        <taxon>Asteraceae</taxon>
        <taxon>Asteroideae</taxon>
        <taxon>Heliantheae alliance</taxon>
        <taxon>Heliantheae</taxon>
        <taxon>Helianthus</taxon>
    </lineage>
</organism>
<keyword evidence="4" id="KW-1185">Reference proteome</keyword>
<dbReference type="Proteomes" id="UP000215914">
    <property type="component" value="Unassembled WGS sequence"/>
</dbReference>
<keyword evidence="1" id="KW-0238">DNA-binding</keyword>
<dbReference type="InterPro" id="IPR013760">
    <property type="entry name" value="Topo_IIA-like_dom_sf"/>
</dbReference>
<keyword evidence="3" id="KW-0413">Isomerase</keyword>
<reference evidence="3" key="2">
    <citation type="submission" date="2020-06" db="EMBL/GenBank/DDBJ databases">
        <title>Helianthus annuus Genome sequencing and assembly Release 2.</title>
        <authorList>
            <person name="Gouzy J."/>
            <person name="Langlade N."/>
            <person name="Munos S."/>
        </authorList>
    </citation>
    <scope>NUCLEOTIDE SEQUENCE</scope>
    <source>
        <tissue evidence="3">Leaves</tissue>
    </source>
</reference>
<reference evidence="3" key="1">
    <citation type="journal article" date="2017" name="Nature">
        <title>The sunflower genome provides insights into oil metabolism, flowering and Asterid evolution.</title>
        <authorList>
            <person name="Badouin H."/>
            <person name="Gouzy J."/>
            <person name="Grassa C.J."/>
            <person name="Murat F."/>
            <person name="Staton S.E."/>
            <person name="Cottret L."/>
            <person name="Lelandais-Briere C."/>
            <person name="Owens G.L."/>
            <person name="Carrere S."/>
            <person name="Mayjonade B."/>
            <person name="Legrand L."/>
            <person name="Gill N."/>
            <person name="Kane N.C."/>
            <person name="Bowers J.E."/>
            <person name="Hubner S."/>
            <person name="Bellec A."/>
            <person name="Berard A."/>
            <person name="Berges H."/>
            <person name="Blanchet N."/>
            <person name="Boniface M.C."/>
            <person name="Brunel D."/>
            <person name="Catrice O."/>
            <person name="Chaidir N."/>
            <person name="Claudel C."/>
            <person name="Donnadieu C."/>
            <person name="Faraut T."/>
            <person name="Fievet G."/>
            <person name="Helmstetter N."/>
            <person name="King M."/>
            <person name="Knapp S.J."/>
            <person name="Lai Z."/>
            <person name="Le Paslier M.C."/>
            <person name="Lippi Y."/>
            <person name="Lorenzon L."/>
            <person name="Mandel J.R."/>
            <person name="Marage G."/>
            <person name="Marchand G."/>
            <person name="Marquand E."/>
            <person name="Bret-Mestries E."/>
            <person name="Morien E."/>
            <person name="Nambeesan S."/>
            <person name="Nguyen T."/>
            <person name="Pegot-Espagnet P."/>
            <person name="Pouilly N."/>
            <person name="Raftis F."/>
            <person name="Sallet E."/>
            <person name="Schiex T."/>
            <person name="Thomas J."/>
            <person name="Vandecasteele C."/>
            <person name="Vares D."/>
            <person name="Vear F."/>
            <person name="Vautrin S."/>
            <person name="Crespi M."/>
            <person name="Mangin B."/>
            <person name="Burke J.M."/>
            <person name="Salse J."/>
            <person name="Munos S."/>
            <person name="Vincourt P."/>
            <person name="Rieseberg L.H."/>
            <person name="Langlade N.B."/>
        </authorList>
    </citation>
    <scope>NUCLEOTIDE SEQUENCE</scope>
    <source>
        <tissue evidence="3">Leaves</tissue>
    </source>
</reference>
<dbReference type="GO" id="GO:0006265">
    <property type="term" value="P:DNA topological change"/>
    <property type="evidence" value="ECO:0007669"/>
    <property type="project" value="InterPro"/>
</dbReference>
<dbReference type="InterPro" id="IPR002205">
    <property type="entry name" value="Topo_IIA_dom_A"/>
</dbReference>
<dbReference type="GO" id="GO:0003918">
    <property type="term" value="F:DNA topoisomerase type II (double strand cut, ATP-hydrolyzing) activity"/>
    <property type="evidence" value="ECO:0007669"/>
    <property type="project" value="UniProtKB-EC"/>
</dbReference>
<dbReference type="AlphaFoldDB" id="A0A9K3E3M4"/>
<dbReference type="InterPro" id="IPR050220">
    <property type="entry name" value="Type_II_DNA_Topoisomerases"/>
</dbReference>
<comment type="caution">
    <text evidence="1">Lacks conserved residue(s) required for the propagation of feature annotation.</text>
</comment>
<dbReference type="Gene3D" id="3.30.1360.40">
    <property type="match status" value="1"/>
</dbReference>
<dbReference type="GO" id="GO:0005524">
    <property type="term" value="F:ATP binding"/>
    <property type="evidence" value="ECO:0007669"/>
    <property type="project" value="InterPro"/>
</dbReference>
<accession>A0A9K3E3M4</accession>
<sequence length="51" mass="5819">MQQIPFQTNKSSLVMKNAELIQNKTLEGISDIRDESDRSGMRIVIELKRGV</sequence>
<feature type="domain" description="Topo IIA-type catalytic" evidence="2">
    <location>
        <begin position="1"/>
        <end position="51"/>
    </location>
</feature>
<dbReference type="SUPFAM" id="SSF56719">
    <property type="entry name" value="Type II DNA topoisomerase"/>
    <property type="match status" value="1"/>
</dbReference>
<dbReference type="GO" id="GO:0003677">
    <property type="term" value="F:DNA binding"/>
    <property type="evidence" value="ECO:0007669"/>
    <property type="project" value="UniProtKB-UniRule"/>
</dbReference>
<dbReference type="PANTHER" id="PTHR43493:SF5">
    <property type="entry name" value="DNA GYRASE SUBUNIT A, CHLOROPLASTIC_MITOCHONDRIAL"/>
    <property type="match status" value="1"/>
</dbReference>
<protein>
    <submittedName>
        <fullName evidence="3">DNA topoisomerase (ATP-hydrolyzing)</fullName>
        <ecNumber evidence="3">5.6.2.2</ecNumber>
    </submittedName>
</protein>
<dbReference type="EC" id="5.6.2.2" evidence="3"/>
<dbReference type="Pfam" id="PF00521">
    <property type="entry name" value="DNA_topoisoIV"/>
    <property type="match status" value="1"/>
</dbReference>
<name>A0A9K3E3M4_HELAN</name>
<evidence type="ECO:0000313" key="3">
    <source>
        <dbReference type="EMBL" id="KAF5766366.1"/>
    </source>
</evidence>
<dbReference type="PANTHER" id="PTHR43493">
    <property type="entry name" value="DNA GYRASE/TOPOISOMERASE SUBUNIT A"/>
    <property type="match status" value="1"/>
</dbReference>
<proteinExistence type="predicted"/>
<dbReference type="PROSITE" id="PS52040">
    <property type="entry name" value="TOPO_IIA"/>
    <property type="match status" value="1"/>
</dbReference>
<dbReference type="Gramene" id="mRNA:HanXRQr2_Chr15g0714531">
    <property type="protein sequence ID" value="mRNA:HanXRQr2_Chr15g0714531"/>
    <property type="gene ID" value="HanXRQr2_Chr15g0714531"/>
</dbReference>